<evidence type="ECO:0000256" key="1">
    <source>
        <dbReference type="SAM" id="MobiDB-lite"/>
    </source>
</evidence>
<sequence length="268" mass="30577">MWRYAAGSRVPLFITAMSSPKTYEDAESYKTDHQEPGKPNHGKDDVTPTPGATPHSSERAPEAPTVNDTFDFIACIYPLVDVSNRPPQLDAYINALDLSITRWRKDHCRPHVVTYQSPRSYESYGGISHMRSQNQYLISFAHSMYLTLCANIRWIDRIHIIAAESGAYMAIRLVEFIDMYGTKYYDEDDNFVPAWVKFLVNHELGEGVGKSPENVLSPLIRSIILVHPSLPAASGMARFLWRWIKPRIYDHLEWMNPMPYDLIGAGLK</sequence>
<feature type="compositionally biased region" description="Basic and acidic residues" evidence="1">
    <location>
        <begin position="24"/>
        <end position="46"/>
    </location>
</feature>
<accession>A0A4Y7Q957</accession>
<proteinExistence type="predicted"/>
<keyword evidence="3" id="KW-1185">Reference proteome</keyword>
<dbReference type="EMBL" id="ML170169">
    <property type="protein sequence ID" value="TDL23738.1"/>
    <property type="molecule type" value="Genomic_DNA"/>
</dbReference>
<dbReference type="Proteomes" id="UP000294933">
    <property type="component" value="Unassembled WGS sequence"/>
</dbReference>
<name>A0A4Y7Q957_9AGAM</name>
<evidence type="ECO:0000313" key="2">
    <source>
        <dbReference type="EMBL" id="TDL23738.1"/>
    </source>
</evidence>
<dbReference type="VEuPathDB" id="FungiDB:BD410DRAFT_148184"/>
<reference evidence="2 3" key="1">
    <citation type="submission" date="2018-06" db="EMBL/GenBank/DDBJ databases">
        <title>A transcriptomic atlas of mushroom development highlights an independent origin of complex multicellularity.</title>
        <authorList>
            <consortium name="DOE Joint Genome Institute"/>
            <person name="Krizsan K."/>
            <person name="Almasi E."/>
            <person name="Merenyi Z."/>
            <person name="Sahu N."/>
            <person name="Viragh M."/>
            <person name="Koszo T."/>
            <person name="Mondo S."/>
            <person name="Kiss B."/>
            <person name="Balint B."/>
            <person name="Kues U."/>
            <person name="Barry K."/>
            <person name="Hegedus J.C."/>
            <person name="Henrissat B."/>
            <person name="Johnson J."/>
            <person name="Lipzen A."/>
            <person name="Ohm R."/>
            <person name="Nagy I."/>
            <person name="Pangilinan J."/>
            <person name="Yan J."/>
            <person name="Xiong Y."/>
            <person name="Grigoriev I.V."/>
            <person name="Hibbett D.S."/>
            <person name="Nagy L.G."/>
        </authorList>
    </citation>
    <scope>NUCLEOTIDE SEQUENCE [LARGE SCALE GENOMIC DNA]</scope>
    <source>
        <strain evidence="2 3">SZMC22713</strain>
    </source>
</reference>
<dbReference type="AlphaFoldDB" id="A0A4Y7Q957"/>
<dbReference type="OrthoDB" id="3318115at2759"/>
<feature type="region of interest" description="Disordered" evidence="1">
    <location>
        <begin position="24"/>
        <end position="63"/>
    </location>
</feature>
<organism evidence="2 3">
    <name type="scientific">Rickenella mellea</name>
    <dbReference type="NCBI Taxonomy" id="50990"/>
    <lineage>
        <taxon>Eukaryota</taxon>
        <taxon>Fungi</taxon>
        <taxon>Dikarya</taxon>
        <taxon>Basidiomycota</taxon>
        <taxon>Agaricomycotina</taxon>
        <taxon>Agaricomycetes</taxon>
        <taxon>Hymenochaetales</taxon>
        <taxon>Rickenellaceae</taxon>
        <taxon>Rickenella</taxon>
    </lineage>
</organism>
<evidence type="ECO:0000313" key="3">
    <source>
        <dbReference type="Proteomes" id="UP000294933"/>
    </source>
</evidence>
<protein>
    <submittedName>
        <fullName evidence="2">Uncharacterized protein</fullName>
    </submittedName>
</protein>
<gene>
    <name evidence="2" type="ORF">BD410DRAFT_148184</name>
</gene>